<evidence type="ECO:0000256" key="4">
    <source>
        <dbReference type="ARBA" id="ARBA00022729"/>
    </source>
</evidence>
<comment type="subcellular location">
    <subcellularLocation>
        <location evidence="1">Secreted</location>
    </subcellularLocation>
</comment>
<dbReference type="GO" id="GO:0005615">
    <property type="term" value="C:extracellular space"/>
    <property type="evidence" value="ECO:0007669"/>
    <property type="project" value="UniProtKB-KW"/>
</dbReference>
<dbReference type="PANTHER" id="PTHR12015">
    <property type="entry name" value="SMALL INDUCIBLE CYTOKINE A"/>
    <property type="match status" value="1"/>
</dbReference>
<comment type="caution">
    <text evidence="7">The sequence shown here is derived from an EMBL/GenBank/DDBJ whole genome shotgun (WGS) entry which is preliminary data.</text>
</comment>
<evidence type="ECO:0000256" key="1">
    <source>
        <dbReference type="ARBA" id="ARBA00004613"/>
    </source>
</evidence>
<gene>
    <name evidence="7" type="ORF">Q7C36_004197</name>
</gene>
<evidence type="ECO:0000256" key="3">
    <source>
        <dbReference type="ARBA" id="ARBA00022525"/>
    </source>
</evidence>
<evidence type="ECO:0000313" key="7">
    <source>
        <dbReference type="EMBL" id="KAK2860031.1"/>
    </source>
</evidence>
<accession>A0AA88NI41</accession>
<evidence type="ECO:0000256" key="2">
    <source>
        <dbReference type="ARBA" id="ARBA00022514"/>
    </source>
</evidence>
<dbReference type="GO" id="GO:0008009">
    <property type="term" value="F:chemokine activity"/>
    <property type="evidence" value="ECO:0007669"/>
    <property type="project" value="InterPro"/>
</dbReference>
<dbReference type="SMART" id="SM00199">
    <property type="entry name" value="SCY"/>
    <property type="match status" value="1"/>
</dbReference>
<dbReference type="Proteomes" id="UP001187315">
    <property type="component" value="Unassembled WGS sequence"/>
</dbReference>
<feature type="signal peptide" evidence="5">
    <location>
        <begin position="1"/>
        <end position="21"/>
    </location>
</feature>
<dbReference type="InterPro" id="IPR039809">
    <property type="entry name" value="Chemokine_b/g/d"/>
</dbReference>
<keyword evidence="4 5" id="KW-0732">Signal</keyword>
<dbReference type="InterPro" id="IPR036048">
    <property type="entry name" value="Interleukin_8-like_sf"/>
</dbReference>
<feature type="chain" id="PRO_5041710811" description="Chemokine interleukin-8-like domain-containing protein" evidence="5">
    <location>
        <begin position="22"/>
        <end position="90"/>
    </location>
</feature>
<proteinExistence type="predicted"/>
<dbReference type="SUPFAM" id="SSF54117">
    <property type="entry name" value="Interleukin 8-like chemokines"/>
    <property type="match status" value="1"/>
</dbReference>
<protein>
    <recommendedName>
        <fullName evidence="6">Chemokine interleukin-8-like domain-containing protein</fullName>
    </recommendedName>
</protein>
<dbReference type="InterPro" id="IPR001811">
    <property type="entry name" value="Chemokine_IL8-like_dom"/>
</dbReference>
<dbReference type="Gene3D" id="2.40.50.40">
    <property type="match status" value="1"/>
</dbReference>
<dbReference type="PANTHER" id="PTHR12015:SF183">
    <property type="entry name" value="C-C MOTIF CHEMOKINE 3"/>
    <property type="match status" value="1"/>
</dbReference>
<keyword evidence="3" id="KW-0964">Secreted</keyword>
<keyword evidence="8" id="KW-1185">Reference proteome</keyword>
<reference evidence="7" key="1">
    <citation type="submission" date="2023-08" db="EMBL/GenBank/DDBJ databases">
        <title>Pelteobagrus vachellii genome.</title>
        <authorList>
            <person name="Liu H."/>
        </authorList>
    </citation>
    <scope>NUCLEOTIDE SEQUENCE</scope>
    <source>
        <strain evidence="7">PRFRI_2022a</strain>
        <tissue evidence="7">Muscle</tissue>
    </source>
</reference>
<dbReference type="EMBL" id="JAVHJS010000004">
    <property type="protein sequence ID" value="KAK2860031.1"/>
    <property type="molecule type" value="Genomic_DNA"/>
</dbReference>
<dbReference type="AlphaFoldDB" id="A0AA88NI41"/>
<organism evidence="7 8">
    <name type="scientific">Tachysurus vachellii</name>
    <name type="common">Darkbarbel catfish</name>
    <name type="synonym">Pelteobagrus vachellii</name>
    <dbReference type="NCBI Taxonomy" id="175792"/>
    <lineage>
        <taxon>Eukaryota</taxon>
        <taxon>Metazoa</taxon>
        <taxon>Chordata</taxon>
        <taxon>Craniata</taxon>
        <taxon>Vertebrata</taxon>
        <taxon>Euteleostomi</taxon>
        <taxon>Actinopterygii</taxon>
        <taxon>Neopterygii</taxon>
        <taxon>Teleostei</taxon>
        <taxon>Ostariophysi</taxon>
        <taxon>Siluriformes</taxon>
        <taxon>Bagridae</taxon>
        <taxon>Tachysurus</taxon>
    </lineage>
</organism>
<sequence>MFTRCLLLVLLALFSFQFSTADSSKGPTQCCFRFQTQPIPAKLSVAYAVTELQCTKPGVIFTLNDGRQVDSYLIIYVIFSGTTSPTSALP</sequence>
<name>A0AA88NI41_TACVA</name>
<keyword evidence="2" id="KW-0202">Cytokine</keyword>
<feature type="domain" description="Chemokine interleukin-8-like" evidence="6">
    <location>
        <begin position="27"/>
        <end position="73"/>
    </location>
</feature>
<evidence type="ECO:0000259" key="6">
    <source>
        <dbReference type="SMART" id="SM00199"/>
    </source>
</evidence>
<dbReference type="GO" id="GO:0006955">
    <property type="term" value="P:immune response"/>
    <property type="evidence" value="ECO:0007669"/>
    <property type="project" value="InterPro"/>
</dbReference>
<evidence type="ECO:0000313" key="8">
    <source>
        <dbReference type="Proteomes" id="UP001187315"/>
    </source>
</evidence>
<dbReference type="Pfam" id="PF00048">
    <property type="entry name" value="IL8"/>
    <property type="match status" value="1"/>
</dbReference>
<evidence type="ECO:0000256" key="5">
    <source>
        <dbReference type="SAM" id="SignalP"/>
    </source>
</evidence>